<name>A0ABR7VG87_9FLAO</name>
<feature type="non-terminal residue" evidence="1">
    <location>
        <position position="1544"/>
    </location>
</feature>
<accession>A0ABR7VG87</accession>
<evidence type="ECO:0000313" key="2">
    <source>
        <dbReference type="Proteomes" id="UP000598350"/>
    </source>
</evidence>
<evidence type="ECO:0000313" key="1">
    <source>
        <dbReference type="EMBL" id="MBD0852654.1"/>
    </source>
</evidence>
<reference evidence="1 2" key="1">
    <citation type="submission" date="2020-05" db="EMBL/GenBank/DDBJ databases">
        <title>The draft genome sequence of Maribacter arenosus CAU 1321.</title>
        <authorList>
            <person name="Mu L."/>
        </authorList>
    </citation>
    <scope>NUCLEOTIDE SEQUENCE [LARGE SCALE GENOMIC DNA]</scope>
    <source>
        <strain evidence="1 2">CAU 1321</strain>
    </source>
</reference>
<feature type="non-terminal residue" evidence="1">
    <location>
        <position position="1"/>
    </location>
</feature>
<gene>
    <name evidence="1" type="ORF">HPE63_18430</name>
</gene>
<proteinExistence type="predicted"/>
<dbReference type="RefSeq" id="WP_188315774.1">
    <property type="nucleotide sequence ID" value="NZ_JABTCG010000017.1"/>
</dbReference>
<organism evidence="1 2">
    <name type="scientific">Maribacter arenosus</name>
    <dbReference type="NCBI Taxonomy" id="1854708"/>
    <lineage>
        <taxon>Bacteria</taxon>
        <taxon>Pseudomonadati</taxon>
        <taxon>Bacteroidota</taxon>
        <taxon>Flavobacteriia</taxon>
        <taxon>Flavobacteriales</taxon>
        <taxon>Flavobacteriaceae</taxon>
        <taxon>Maribacter</taxon>
    </lineage>
</organism>
<dbReference type="EMBL" id="JABTCG010000017">
    <property type="protein sequence ID" value="MBD0852654.1"/>
    <property type="molecule type" value="Genomic_DNA"/>
</dbReference>
<keyword evidence="2" id="KW-1185">Reference proteome</keyword>
<comment type="caution">
    <text evidence="1">The sequence shown here is derived from an EMBL/GenBank/DDBJ whole genome shotgun (WGS) entry which is preliminary data.</text>
</comment>
<dbReference type="Proteomes" id="UP000598350">
    <property type="component" value="Unassembled WGS sequence"/>
</dbReference>
<protein>
    <submittedName>
        <fullName evidence="1">Uncharacterized protein</fullName>
    </submittedName>
</protein>
<sequence>AAGGTVLITDTSISTLSTPVNGVYTYTDEAGNVQTIDTNASSNPYDNTTSGLVATDVQAAIDELNTESTDDQNISGSILTGTDLTIGIENGGNEIVDLSSLVETVIAGTGAISVTDDGNGNYTVNSLDPDEDLTNELTLIGTGAPALVPSNAGVTYVDDAAGQLYVWDGAAWQQVGGSASPDLDPDPTNELSDLNLTGNLLTLTNAAAGATGVDLSGYVSTDDQIANEVNITDAAGNFTATEVEGALAELAAGSTDDQNIESLGVDVGTNILTVGIEDGTSQTVDLSHLDDSGTDDQTAAEVSYDNTTSGLTAGNTQAAIDELAAGSTDDQQLDDPNTLFNAGTNELTIALEDGGTATADLSALDNPGTDDQIASEVNITDAGGNFTATEVEGALAELAAGSTDDQNIESLGVDVGTNILTVGIEDGTSQTVDLSHLDDSGTDDQTAAEVTYDNTTSGLTAGDTQAALDELAAGSTDDQTIDGLSISGGVINLSLEDDGAAPVTLDMISNDPNNDISAGTDGALYLNVASVTISETNTTLGFNGATNELTYTNELGNNPVLDLSSLVGTDDQIANEVNITDAAGNFTSTEVEGALAELAAGSTDDQNLTGATLTGNSLQIDIEGGSSTTVDLSSLVGTDDQIANEVNITDAAGNFTATEVEGALAELAAGSTDDQNIESLGVDVGTNILTVGIEDGTSQTVDLSHLDDSGTDDQNIEGLALSGANVLTVGIEDGTSQTVDLSSLVGTDDQNLTGATLTGNSLQIDIEGGSSTTVDLSSLVGTDDQIANEVNITDAAGNFTATEVEGALAELAAGSTDDQNIEGLALSGANVLTVGIEDGTSQTVDLSSLVGTDDQNLTGATLTGNSLQIDIEGGSSTTVDLSSLVGTDDQIANEVNITDAAGNFTSTEVEGALAELAAGSTDDQNIESLGVDVGTNILTVGIEDGTSQTVDLSHLDDSGTDDQIANEVNITDAAGNFTATEVEGALAELAAGSTDDQNLTGATLTGNSLQIDIEGGSSTTVDLSSLVGTDDQIANEVNITDAAGNFTATEVEGALAELAAGSTDDQNIESLGVDVGTNILTVGIEDGTSQTVDLSHLDDSGTDDQNIEDLALSGANVLTVGIEDGTSQTVDLSSLVGTDDQNLTGATLTGNSLQIDIEGGSSTTVDLSSLVGTDDQIANEVNITDAAGNFTSTEVEGALAELAAGSTDDQNLTGATLTGNSLQIDIEGGSSTTVDLSSLVGTDNQTLSTDNSPGDISITGGNNITLNVDDADAVIGNEVTNATDGTLVRSGAGTAISPYTLDVAADGITNAEIADDAVQLENIANGTADGQVMQWDGTTSSWTLVDLGSVTVTENDGVIGNEVTNATDGTLVRSGAGTTISPYTLDVAADGITNAELADNAVQLENIADGTASDQIMQWNGTNWVLVDGGALSTDDQNLTGATLTGNSLQIDIEGGSSTTVDLSSLVGTDDQIANEVNITDAAGNFTSTEVEGALAELAAGSTDDQNLTGATLTGNSLQIDIEGGSSTTVDLSSLVGTDDQIAN</sequence>